<dbReference type="OrthoDB" id="2381070at2"/>
<dbReference type="Gene3D" id="1.20.120.680">
    <property type="entry name" value="Formiminotetrahydrofolate cyclodeaminase monomer, up-and-down helical bundle"/>
    <property type="match status" value="1"/>
</dbReference>
<organism evidence="2 3">
    <name type="scientific">Tumebacillus flagellatus</name>
    <dbReference type="NCBI Taxonomy" id="1157490"/>
    <lineage>
        <taxon>Bacteria</taxon>
        <taxon>Bacillati</taxon>
        <taxon>Bacillota</taxon>
        <taxon>Bacilli</taxon>
        <taxon>Bacillales</taxon>
        <taxon>Alicyclobacillaceae</taxon>
        <taxon>Tumebacillus</taxon>
    </lineage>
</organism>
<sequence length="200" mass="21464">MSEQPRTRAGRFVDEPLPELCDWVAHPEVPSPAGGTVIACCGALAASLAELIARVARNRLERKGQTGSEIVEIEQLLSEAGALRVKLLEYGEGDVYAAAKIIQGDLAACVRKDVGSPAKIAGTTVKLLRLLDGLGPKVPKSVHSDLRVVTFLAHAAVFGICEIAEANIVLAGGADDLLQERIDRWRMEANDYRDRVLAQT</sequence>
<evidence type="ECO:0000313" key="3">
    <source>
        <dbReference type="Proteomes" id="UP000027931"/>
    </source>
</evidence>
<evidence type="ECO:0000259" key="1">
    <source>
        <dbReference type="Pfam" id="PF04961"/>
    </source>
</evidence>
<keyword evidence="3" id="KW-1185">Reference proteome</keyword>
<protein>
    <recommendedName>
        <fullName evidence="1">Cyclodeaminase/cyclohydrolase domain-containing protein</fullName>
    </recommendedName>
</protein>
<dbReference type="InterPro" id="IPR036178">
    <property type="entry name" value="Formintransfe-cycloase-like_sf"/>
</dbReference>
<gene>
    <name evidence="2" type="ORF">EL26_18255</name>
</gene>
<dbReference type="eggNOG" id="ENOG50343FB">
    <property type="taxonomic scope" value="Bacteria"/>
</dbReference>
<dbReference type="AlphaFoldDB" id="A0A074M6Z9"/>
<dbReference type="Proteomes" id="UP000027931">
    <property type="component" value="Unassembled WGS sequence"/>
</dbReference>
<comment type="caution">
    <text evidence="2">The sequence shown here is derived from an EMBL/GenBank/DDBJ whole genome shotgun (WGS) entry which is preliminary data.</text>
</comment>
<dbReference type="InterPro" id="IPR007044">
    <property type="entry name" value="Cyclodeamin/CycHdrlase"/>
</dbReference>
<evidence type="ECO:0000313" key="2">
    <source>
        <dbReference type="EMBL" id="KEO81787.1"/>
    </source>
</evidence>
<name>A0A074M6Z9_9BACL</name>
<dbReference type="GO" id="GO:0003824">
    <property type="term" value="F:catalytic activity"/>
    <property type="evidence" value="ECO:0007669"/>
    <property type="project" value="InterPro"/>
</dbReference>
<accession>A0A074M6Z9</accession>
<feature type="domain" description="Cyclodeaminase/cyclohydrolase" evidence="1">
    <location>
        <begin position="28"/>
        <end position="168"/>
    </location>
</feature>
<dbReference type="Pfam" id="PF04961">
    <property type="entry name" value="FTCD_C"/>
    <property type="match status" value="1"/>
</dbReference>
<dbReference type="EMBL" id="JMIR01000031">
    <property type="protein sequence ID" value="KEO81787.1"/>
    <property type="molecule type" value="Genomic_DNA"/>
</dbReference>
<dbReference type="SUPFAM" id="SSF101262">
    <property type="entry name" value="Methenyltetrahydrofolate cyclohydrolase-like"/>
    <property type="match status" value="1"/>
</dbReference>
<reference evidence="2 3" key="1">
    <citation type="journal article" date="2013" name="Int. J. Syst. Evol. Microbiol.">
        <title>Tumebacillus flagellatus sp. nov., an alpha-amylase/pullulanase-producing bacterium isolated from cassava wastewater.</title>
        <authorList>
            <person name="Wang Q."/>
            <person name="Xie N."/>
            <person name="Qin Y."/>
            <person name="Shen N."/>
            <person name="Zhu J."/>
            <person name="Mi H."/>
            <person name="Huang R."/>
        </authorList>
    </citation>
    <scope>NUCLEOTIDE SEQUENCE [LARGE SCALE GENOMIC DNA]</scope>
    <source>
        <strain evidence="2 3">GST4</strain>
    </source>
</reference>
<dbReference type="RefSeq" id="WP_038091793.1">
    <property type="nucleotide sequence ID" value="NZ_JMIR01000031.1"/>
</dbReference>
<proteinExistence type="predicted"/>
<dbReference type="STRING" id="1157490.EL26_18255"/>